<evidence type="ECO:0000256" key="19">
    <source>
        <dbReference type="ARBA" id="ARBA00048599"/>
    </source>
</evidence>
<dbReference type="Gene3D" id="1.20.1110.10">
    <property type="entry name" value="Calcium-transporting ATPase, transmembrane domain"/>
    <property type="match status" value="2"/>
</dbReference>
<dbReference type="PANTHER" id="PTHR42861">
    <property type="entry name" value="CALCIUM-TRANSPORTING ATPASE"/>
    <property type="match status" value="1"/>
</dbReference>
<dbReference type="InterPro" id="IPR059000">
    <property type="entry name" value="ATPase_P-type_domA"/>
</dbReference>
<comment type="caution">
    <text evidence="24">The sequence shown here is derived from an EMBL/GenBank/DDBJ whole genome shotgun (WGS) entry which is preliminary data.</text>
</comment>
<feature type="region of interest" description="Disordered" evidence="21">
    <location>
        <begin position="402"/>
        <end position="463"/>
    </location>
</feature>
<dbReference type="Pfam" id="PF00689">
    <property type="entry name" value="Cation_ATPase_C"/>
    <property type="match status" value="1"/>
</dbReference>
<evidence type="ECO:0000256" key="1">
    <source>
        <dbReference type="ARBA" id="ARBA00001946"/>
    </source>
</evidence>
<dbReference type="SFLD" id="SFLDF00027">
    <property type="entry name" value="p-type_atpase"/>
    <property type="match status" value="1"/>
</dbReference>
<dbReference type="EMBL" id="JBBJBU010000001">
    <property type="protein sequence ID" value="KAK7208198.1"/>
    <property type="molecule type" value="Genomic_DNA"/>
</dbReference>
<evidence type="ECO:0000256" key="8">
    <source>
        <dbReference type="ARBA" id="ARBA00022741"/>
    </source>
</evidence>
<dbReference type="InterPro" id="IPR006414">
    <property type="entry name" value="P-type_ATPase_IID"/>
</dbReference>
<dbReference type="Gene3D" id="3.40.1110.10">
    <property type="entry name" value="Calcium-transporting ATPase, cytoplasmic domain N"/>
    <property type="match status" value="1"/>
</dbReference>
<dbReference type="Gene3D" id="2.70.150.10">
    <property type="entry name" value="Calcium-transporting ATPase, cytoplasmic transduction domain A"/>
    <property type="match status" value="1"/>
</dbReference>
<dbReference type="NCBIfam" id="TIGR01494">
    <property type="entry name" value="ATPase_P-type"/>
    <property type="match status" value="3"/>
</dbReference>
<dbReference type="SUPFAM" id="SSF56784">
    <property type="entry name" value="HAD-like"/>
    <property type="match status" value="1"/>
</dbReference>
<feature type="compositionally biased region" description="Polar residues" evidence="21">
    <location>
        <begin position="403"/>
        <end position="415"/>
    </location>
</feature>
<keyword evidence="11" id="KW-0630">Potassium</keyword>
<keyword evidence="8" id="KW-0547">Nucleotide-binding</keyword>
<dbReference type="RefSeq" id="XP_064771231.1">
    <property type="nucleotide sequence ID" value="XM_064911783.1"/>
</dbReference>
<comment type="catalytic activity">
    <reaction evidence="19">
        <text>K(+)(in) + ATP + H2O = K(+)(out) + ADP + phosphate + H(+)</text>
        <dbReference type="Rhea" id="RHEA:75815"/>
        <dbReference type="ChEBI" id="CHEBI:15377"/>
        <dbReference type="ChEBI" id="CHEBI:15378"/>
        <dbReference type="ChEBI" id="CHEBI:29103"/>
        <dbReference type="ChEBI" id="CHEBI:30616"/>
        <dbReference type="ChEBI" id="CHEBI:43474"/>
        <dbReference type="ChEBI" id="CHEBI:456216"/>
    </reaction>
</comment>
<dbReference type="Pfam" id="PF00690">
    <property type="entry name" value="Cation_ATPase_N"/>
    <property type="match status" value="1"/>
</dbReference>
<keyword evidence="15 22" id="KW-0472">Membrane</keyword>
<dbReference type="PRINTS" id="PR00119">
    <property type="entry name" value="CATATPASE"/>
</dbReference>
<accession>A0ABR1FFS2</accession>
<dbReference type="InterPro" id="IPR004014">
    <property type="entry name" value="ATPase_P-typ_cation-transptr_N"/>
</dbReference>
<feature type="transmembrane region" description="Helical" evidence="22">
    <location>
        <begin position="941"/>
        <end position="964"/>
    </location>
</feature>
<feature type="transmembrane region" description="Helical" evidence="22">
    <location>
        <begin position="223"/>
        <end position="242"/>
    </location>
</feature>
<feature type="domain" description="Cation-transporting P-type ATPase N-terminal" evidence="23">
    <location>
        <begin position="17"/>
        <end position="91"/>
    </location>
</feature>
<organism evidence="24 25">
    <name type="scientific">Myxozyma melibiosi</name>
    <dbReference type="NCBI Taxonomy" id="54550"/>
    <lineage>
        <taxon>Eukaryota</taxon>
        <taxon>Fungi</taxon>
        <taxon>Dikarya</taxon>
        <taxon>Ascomycota</taxon>
        <taxon>Saccharomycotina</taxon>
        <taxon>Lipomycetes</taxon>
        <taxon>Lipomycetales</taxon>
        <taxon>Lipomycetaceae</taxon>
        <taxon>Myxozyma</taxon>
    </lineage>
</organism>
<keyword evidence="3" id="KW-0813">Transport</keyword>
<sequence length="1069" mass="116072">MGKRKSSPTHQVEYSVPPYQLDAPDLAHVLNTDPVTGLTAAAAESKVQQYGQNKLDDDSGVSLTKVILRQCLNAMGFVLILAMALSYGVNDYVEGGVITAVIILNIVVGVVQEYRAEQTIDSLKSLSSPTATVLRDGVIDHIASLNVVPGDIVDVKVGDVIPADLRLIDTMNFEADEALLTGESLPVLKDHNIVFPPDQDASVGDRINLAYSSTTVTKGRARGIVITTGMFTEIGLIAASIAGKNRKSGRSMNVRKYGPLALFKGLSLRTWDAIGVFLGLTVGTPLQRKLTMLAYVLLVIACILALIVFAAHDFNATAEVTIYAVSLGIAIIPESLIAVLTITMAVGMKRMSKKHVIVRKLDALEALGGVTNICSDKTGTLTQGNMLAQSAWIPGTGRYDVSGSESPFDPTSGSVTLEPLSGECSRSTSDNQIPEGGLERLDVVETRDSDATTNPEELDEKKSSLVHVSPAQSMPPISPNFALFLEACALCNLATVRFDPEKKSWVATGDPTEIALQVLAHRFQCGKETLIRKGWTQLAEYPFDSDVKRMSVIFEGPSQSGDRGEVVVLSKGAVERIINLCQFVGEGDQLRPLNEEISQEVLDTASELADQGLRVLAIARRVEINPKPSYLDFPRESVEKEFTLLGLVGLCDPPRVETKGAVAQCAAAGIKIHMLTGDHPSTAQAIAKEVGIIPNDLGTLSPSVARTLVMTASQFDALSDKEIDELEVLPSVIARCAPQTKVRMIQALHRRKKYVAMTGDGVNDSPSLKMADVGIAMGMGGSDVAKAASDLVLTDDNFASIVSAIEEGRRMFDNIQKFILHLLASNVAEVVLLVLGLIFKDSTSFSVFGLAPLQILWINMLTSPGPAFGLSLEPASKEAMRRPPHNGRKGVFTYEIIVDTFIYGLVMGGCCLGAFCIVVYGKGDGKLGDDCNESYNDTCDVVFRARAAVFSLLTWLILISAWEYKNLRRSLLRLNIDSTSRFPFFRDIYANKFLFYSVMLGMVSVFPVIYIPKLNSDVFKMKPITWEWALSFSGLIVFILVVEFWKAVKRKMGWFAYKSPNRAESNIFV</sequence>
<keyword evidence="6 22" id="KW-0812">Transmembrane</keyword>
<dbReference type="InterPro" id="IPR018303">
    <property type="entry name" value="ATPase_P-typ_P_site"/>
</dbReference>
<dbReference type="GeneID" id="90037295"/>
<keyword evidence="13" id="KW-0915">Sodium</keyword>
<dbReference type="Pfam" id="PF13246">
    <property type="entry name" value="Cation_ATPase"/>
    <property type="match status" value="1"/>
</dbReference>
<feature type="transmembrane region" description="Helical" evidence="22">
    <location>
        <begin position="95"/>
        <end position="114"/>
    </location>
</feature>
<proteinExistence type="inferred from homology"/>
<feature type="transmembrane region" description="Helical" evidence="22">
    <location>
        <begin position="1024"/>
        <end position="1045"/>
    </location>
</feature>
<dbReference type="SUPFAM" id="SSF81660">
    <property type="entry name" value="Metal cation-transporting ATPase, ATP-binding domain N"/>
    <property type="match status" value="1"/>
</dbReference>
<feature type="transmembrane region" description="Helical" evidence="22">
    <location>
        <begin position="845"/>
        <end position="870"/>
    </location>
</feature>
<keyword evidence="14" id="KW-0406">Ion transport</keyword>
<keyword evidence="25" id="KW-1185">Reference proteome</keyword>
<comment type="cofactor">
    <cofactor evidence="1">
        <name>Mg(2+)</name>
        <dbReference type="ChEBI" id="CHEBI:18420"/>
    </cofactor>
</comment>
<keyword evidence="9" id="KW-0067">ATP-binding</keyword>
<comment type="subcellular location">
    <subcellularLocation>
        <location evidence="2">Cell membrane</location>
        <topology evidence="2">Multi-pass membrane protein</topology>
    </subcellularLocation>
</comment>
<evidence type="ECO:0000256" key="15">
    <source>
        <dbReference type="ARBA" id="ARBA00023136"/>
    </source>
</evidence>
<keyword evidence="5" id="KW-0633">Potassium transport</keyword>
<gene>
    <name evidence="24" type="ORF">BZA70DRAFT_273133</name>
</gene>
<dbReference type="SFLD" id="SFLDS00003">
    <property type="entry name" value="Haloacid_Dehalogenase"/>
    <property type="match status" value="1"/>
</dbReference>
<dbReference type="SUPFAM" id="SSF81665">
    <property type="entry name" value="Calcium ATPase, transmembrane domain M"/>
    <property type="match status" value="1"/>
</dbReference>
<keyword evidence="12 22" id="KW-1133">Transmembrane helix</keyword>
<dbReference type="InterPro" id="IPR008250">
    <property type="entry name" value="ATPase_P-typ_transduc_dom_A_sf"/>
</dbReference>
<evidence type="ECO:0000256" key="6">
    <source>
        <dbReference type="ARBA" id="ARBA00022692"/>
    </source>
</evidence>
<name>A0ABR1FFS2_9ASCO</name>
<evidence type="ECO:0000256" key="3">
    <source>
        <dbReference type="ARBA" id="ARBA00022448"/>
    </source>
</evidence>
<dbReference type="Pfam" id="PF00122">
    <property type="entry name" value="E1-E2_ATPase"/>
    <property type="match status" value="1"/>
</dbReference>
<feature type="transmembrane region" description="Helical" evidence="22">
    <location>
        <begin position="818"/>
        <end position="839"/>
    </location>
</feature>
<dbReference type="InterPro" id="IPR023299">
    <property type="entry name" value="ATPase_P-typ_cyto_dom_N"/>
</dbReference>
<keyword evidence="7" id="KW-0479">Metal-binding</keyword>
<evidence type="ECO:0000256" key="7">
    <source>
        <dbReference type="ARBA" id="ARBA00022723"/>
    </source>
</evidence>
<dbReference type="SUPFAM" id="SSF81653">
    <property type="entry name" value="Calcium ATPase, transduction domain A"/>
    <property type="match status" value="1"/>
</dbReference>
<dbReference type="InterPro" id="IPR044492">
    <property type="entry name" value="P_typ_ATPase_HD_dom"/>
</dbReference>
<dbReference type="InterPro" id="IPR023298">
    <property type="entry name" value="ATPase_P-typ_TM_dom_sf"/>
</dbReference>
<protein>
    <recommendedName>
        <fullName evidence="18">P-type Na(+) transporter</fullName>
        <ecNumber evidence="18">7.2.2.3</ecNumber>
    </recommendedName>
</protein>
<feature type="compositionally biased region" description="Basic and acidic residues" evidence="21">
    <location>
        <begin position="437"/>
        <end position="450"/>
    </location>
</feature>
<comment type="similarity">
    <text evidence="17">Belongs to the cation transport ATPase (P-type) (TC 3.A.3) family. Type IID subfamily.</text>
</comment>
<evidence type="ECO:0000256" key="20">
    <source>
        <dbReference type="ARBA" id="ARBA00049499"/>
    </source>
</evidence>
<feature type="transmembrane region" description="Helical" evidence="22">
    <location>
        <begin position="292"/>
        <end position="311"/>
    </location>
</feature>
<feature type="transmembrane region" description="Helical" evidence="22">
    <location>
        <begin position="993"/>
        <end position="1012"/>
    </location>
</feature>
<keyword evidence="10" id="KW-0460">Magnesium</keyword>
<dbReference type="Proteomes" id="UP001498771">
    <property type="component" value="Unassembled WGS sequence"/>
</dbReference>
<comment type="catalytic activity">
    <reaction evidence="20">
        <text>Na(+)(in) + ATP + H2O = Na(+)(out) + ADP + phosphate + H(+)</text>
        <dbReference type="Rhea" id="RHEA:14633"/>
        <dbReference type="ChEBI" id="CHEBI:15377"/>
        <dbReference type="ChEBI" id="CHEBI:15378"/>
        <dbReference type="ChEBI" id="CHEBI:29101"/>
        <dbReference type="ChEBI" id="CHEBI:30616"/>
        <dbReference type="ChEBI" id="CHEBI:43474"/>
        <dbReference type="ChEBI" id="CHEBI:456216"/>
        <dbReference type="EC" id="7.2.2.3"/>
    </reaction>
    <physiologicalReaction direction="left-to-right" evidence="20">
        <dbReference type="Rhea" id="RHEA:14634"/>
    </physiologicalReaction>
</comment>
<dbReference type="InterPro" id="IPR006068">
    <property type="entry name" value="ATPase_P-typ_cation-transptr_C"/>
</dbReference>
<evidence type="ECO:0000256" key="22">
    <source>
        <dbReference type="SAM" id="Phobius"/>
    </source>
</evidence>
<evidence type="ECO:0000256" key="11">
    <source>
        <dbReference type="ARBA" id="ARBA00022958"/>
    </source>
</evidence>
<dbReference type="NCBIfam" id="TIGR01523">
    <property type="entry name" value="ATPase-IID_K-Na"/>
    <property type="match status" value="1"/>
</dbReference>
<dbReference type="SMART" id="SM00831">
    <property type="entry name" value="Cation_ATPase_N"/>
    <property type="match status" value="1"/>
</dbReference>
<feature type="transmembrane region" description="Helical" evidence="22">
    <location>
        <begin position="71"/>
        <end position="89"/>
    </location>
</feature>
<dbReference type="EC" id="7.2.2.3" evidence="18"/>
<dbReference type="InterPro" id="IPR001757">
    <property type="entry name" value="P_typ_ATPase"/>
</dbReference>
<evidence type="ECO:0000256" key="9">
    <source>
        <dbReference type="ARBA" id="ARBA00022840"/>
    </source>
</evidence>
<dbReference type="PROSITE" id="PS00154">
    <property type="entry name" value="ATPASE_E1_E2"/>
    <property type="match status" value="1"/>
</dbReference>
<reference evidence="24 25" key="1">
    <citation type="submission" date="2024-03" db="EMBL/GenBank/DDBJ databases">
        <title>Genome-scale model development and genomic sequencing of the oleaginous clade Lipomyces.</title>
        <authorList>
            <consortium name="Lawrence Berkeley National Laboratory"/>
            <person name="Czajka J.J."/>
            <person name="Han Y."/>
            <person name="Kim J."/>
            <person name="Mondo S.J."/>
            <person name="Hofstad B.A."/>
            <person name="Robles A."/>
            <person name="Haridas S."/>
            <person name="Riley R."/>
            <person name="LaButti K."/>
            <person name="Pangilinan J."/>
            <person name="Andreopoulos W."/>
            <person name="Lipzen A."/>
            <person name="Yan J."/>
            <person name="Wang M."/>
            <person name="Ng V."/>
            <person name="Grigoriev I.V."/>
            <person name="Spatafora J.W."/>
            <person name="Magnuson J.K."/>
            <person name="Baker S.E."/>
            <person name="Pomraning K.R."/>
        </authorList>
    </citation>
    <scope>NUCLEOTIDE SEQUENCE [LARGE SCALE GENOMIC DNA]</scope>
    <source>
        <strain evidence="24 25">Phaff 52-87</strain>
    </source>
</reference>
<feature type="transmembrane region" description="Helical" evidence="22">
    <location>
        <begin position="323"/>
        <end position="346"/>
    </location>
</feature>
<feature type="transmembrane region" description="Helical" evidence="22">
    <location>
        <begin position="891"/>
        <end position="921"/>
    </location>
</feature>
<evidence type="ECO:0000256" key="21">
    <source>
        <dbReference type="SAM" id="MobiDB-lite"/>
    </source>
</evidence>
<evidence type="ECO:0000313" key="24">
    <source>
        <dbReference type="EMBL" id="KAK7208198.1"/>
    </source>
</evidence>
<evidence type="ECO:0000256" key="4">
    <source>
        <dbReference type="ARBA" id="ARBA00022475"/>
    </source>
</evidence>
<evidence type="ECO:0000256" key="13">
    <source>
        <dbReference type="ARBA" id="ARBA00023053"/>
    </source>
</evidence>
<evidence type="ECO:0000256" key="10">
    <source>
        <dbReference type="ARBA" id="ARBA00022842"/>
    </source>
</evidence>
<evidence type="ECO:0000259" key="23">
    <source>
        <dbReference type="SMART" id="SM00831"/>
    </source>
</evidence>
<evidence type="ECO:0000256" key="17">
    <source>
        <dbReference type="ARBA" id="ARBA00035017"/>
    </source>
</evidence>
<evidence type="ECO:0000313" key="25">
    <source>
        <dbReference type="Proteomes" id="UP001498771"/>
    </source>
</evidence>
<dbReference type="InterPro" id="IPR036412">
    <property type="entry name" value="HAD-like_sf"/>
</dbReference>
<feature type="transmembrane region" description="Helical" evidence="22">
    <location>
        <begin position="262"/>
        <end position="280"/>
    </location>
</feature>
<keyword evidence="16" id="KW-0739">Sodium transport</keyword>
<evidence type="ECO:0000256" key="5">
    <source>
        <dbReference type="ARBA" id="ARBA00022538"/>
    </source>
</evidence>
<evidence type="ECO:0000256" key="16">
    <source>
        <dbReference type="ARBA" id="ARBA00023201"/>
    </source>
</evidence>
<keyword evidence="4" id="KW-1003">Cell membrane</keyword>
<evidence type="ECO:0000256" key="14">
    <source>
        <dbReference type="ARBA" id="ARBA00023065"/>
    </source>
</evidence>
<evidence type="ECO:0000256" key="12">
    <source>
        <dbReference type="ARBA" id="ARBA00022989"/>
    </source>
</evidence>
<evidence type="ECO:0000256" key="2">
    <source>
        <dbReference type="ARBA" id="ARBA00004651"/>
    </source>
</evidence>
<evidence type="ECO:0000256" key="18">
    <source>
        <dbReference type="ARBA" id="ARBA00035029"/>
    </source>
</evidence>
<dbReference type="SFLD" id="SFLDG00002">
    <property type="entry name" value="C1.7:_P-type_atpase_like"/>
    <property type="match status" value="1"/>
</dbReference>